<keyword evidence="6" id="KW-1185">Reference proteome</keyword>
<dbReference type="InterPro" id="IPR057601">
    <property type="entry name" value="Oar-like_b-barrel"/>
</dbReference>
<organism evidence="5 6">
    <name type="scientific">Acidobacterium capsulatum (strain ATCC 51196 / DSM 11244 / BCRC 80197 / JCM 7670 / NBRC 15755 / NCIMB 13165 / 161)</name>
    <dbReference type="NCBI Taxonomy" id="240015"/>
    <lineage>
        <taxon>Bacteria</taxon>
        <taxon>Pseudomonadati</taxon>
        <taxon>Acidobacteriota</taxon>
        <taxon>Terriglobia</taxon>
        <taxon>Terriglobales</taxon>
        <taxon>Acidobacteriaceae</taxon>
        <taxon>Acidobacterium</taxon>
    </lineage>
</organism>
<dbReference type="Proteomes" id="UP000002207">
    <property type="component" value="Chromosome"/>
</dbReference>
<dbReference type="EMBL" id="CP001472">
    <property type="protein sequence ID" value="ACO34385.1"/>
    <property type="molecule type" value="Genomic_DNA"/>
</dbReference>
<name>C1F2W8_ACIC5</name>
<dbReference type="GO" id="GO:0009279">
    <property type="term" value="C:cell outer membrane"/>
    <property type="evidence" value="ECO:0007669"/>
    <property type="project" value="UniProtKB-SubCell"/>
</dbReference>
<dbReference type="SUPFAM" id="SSF49464">
    <property type="entry name" value="Carboxypeptidase regulatory domain-like"/>
    <property type="match status" value="1"/>
</dbReference>
<protein>
    <recommendedName>
        <fullName evidence="4">TonB-dependent transporter Oar-like beta-barrel domain-containing protein</fullName>
    </recommendedName>
</protein>
<dbReference type="HOGENOM" id="CLU_006298_0_0_0"/>
<sequence>MQAMKKLQPLILGLALLIAFPAILMAQTTVSISGTVMDSTGAVVPGARVLATNQQNGSHWRIASNGEGFFSFSALPPASYSLRISHQGFENWTVSGIVAHPGDSLTVPHIVLKVGAASTTVVVSAQSAGVTLNSGAHSTLITSSQIKRLSTISRDVSELVSILPGFTLNAGTGLGNTGPGGLYGYQTTSPGSGQLSAFGALGSAPQTAGVSVSSDGAQFVDPGVMAGQMGNINVSQVKEVKVTTADFSAAESKGPVVIDAVGKSGGIKFHGSLYTYVKNTALNSNDWLSNYYGSPRPQFKYFYPGGTIGGPIILPFTHFNRKKKKLVFWLGYEYYDQHQPAGLLTDFIPNASMLQGDLSRDNIARALNVSSAALAAGCPQDYSQTSLFTNVGGFCYTPATATDENGNTVNNGMIPAQDINAGSHALASYWPQANRTPQPVYAGNTETEATDGVNYAKNVEESSNGFQLHTRIDDSISDSLKFYVIYGLEKVNVESPLQNIYYNPPGTIPYPSPFFSNGRTDNMTIDMTKVINSSLTNDFTAAGVYYYQPEQFSDPAKTQTTGNAWGKAGYGGGYLHLNESQLPQISNWDSGVPSLAFGYVPPPPNSQYLRKFDWTIKDNLTKVLKNHTINIGFYMEQTGNSGPQLGSQLNGSMNFNRYASCYIDQTSTTVDPSSGQIVTPPTASMYNSIGNFLIGCPSGYTQAASDPIQNQRYLEYDGFATDQWKVNAKLTLTFGMRFDHLEPWSDPHGIGMAVWEPQQLGVGQHVLYPDTASNLTWPGITWHKRDPSIPNAGSPTRAVFFNPRFGLAYDLFGNGKTVFRGGWGTYYSQDSTAAAGGAEATAIGLQTYIEPQNTGGQGCTFNQLFLRSTYVPCGQYAVTPPASLPPFSIGAMDPKDDDMPVTYNYNLTVDQRGPWNSTFEIAYVGNQSYHLDTLGGLQNQNVIPLGAFFKPDPVTGQLNPTDNIPNVNDYRPYPNYTQVNVMTHRDWSNYNSMQLSWNKQSGSFIYGANYTWSKTLGVRGNYNTGAIADPVDLKNDYGVVSYNRNQVLNVNYSWKESDLYKGNRALRAALNGWEISGITSIQSGPDLSVSTGTNYGMSGSLGYTSGGKSTSVPFGAAEWLGSSDYTLQPIVTCNPALGLKKHQYVNGTCFSLPAEGTQGWYNLPAVYGPAYFTSDLSLFKNFSLGGARTMQFRISGFNFLNHPLYSFNSASLNDLNLIIGECPGCNPTTAAQALQDATISNASTFGYTTAKDGVRIVEMAFEYDF</sequence>
<keyword evidence="3" id="KW-0998">Cell outer membrane</keyword>
<accession>C1F2W8</accession>
<dbReference type="Pfam" id="PF25183">
    <property type="entry name" value="OMP_b-brl_4"/>
    <property type="match status" value="1"/>
</dbReference>
<dbReference type="InParanoid" id="C1F2W8"/>
<proteinExistence type="predicted"/>
<dbReference type="eggNOG" id="COG4771">
    <property type="taxonomic scope" value="Bacteria"/>
</dbReference>
<dbReference type="Pfam" id="PF13620">
    <property type="entry name" value="CarboxypepD_reg"/>
    <property type="match status" value="1"/>
</dbReference>
<keyword evidence="2" id="KW-0472">Membrane</keyword>
<dbReference type="InterPro" id="IPR008969">
    <property type="entry name" value="CarboxyPept-like_regulatory"/>
</dbReference>
<dbReference type="STRING" id="240015.ACP_0870"/>
<reference evidence="5 6" key="1">
    <citation type="journal article" date="2009" name="Appl. Environ. Microbiol.">
        <title>Three genomes from the phylum Acidobacteria provide insight into the lifestyles of these microorganisms in soils.</title>
        <authorList>
            <person name="Ward N.L."/>
            <person name="Challacombe J.F."/>
            <person name="Janssen P.H."/>
            <person name="Henrissat B."/>
            <person name="Coutinho P.M."/>
            <person name="Wu M."/>
            <person name="Xie G."/>
            <person name="Haft D.H."/>
            <person name="Sait M."/>
            <person name="Badger J."/>
            <person name="Barabote R.D."/>
            <person name="Bradley B."/>
            <person name="Brettin T.S."/>
            <person name="Brinkac L.M."/>
            <person name="Bruce D."/>
            <person name="Creasy T."/>
            <person name="Daugherty S.C."/>
            <person name="Davidsen T.M."/>
            <person name="DeBoy R.T."/>
            <person name="Detter J.C."/>
            <person name="Dodson R.J."/>
            <person name="Durkin A.S."/>
            <person name="Ganapathy A."/>
            <person name="Gwinn-Giglio M."/>
            <person name="Han C.S."/>
            <person name="Khouri H."/>
            <person name="Kiss H."/>
            <person name="Kothari S.P."/>
            <person name="Madupu R."/>
            <person name="Nelson K.E."/>
            <person name="Nelson W.C."/>
            <person name="Paulsen I."/>
            <person name="Penn K."/>
            <person name="Ren Q."/>
            <person name="Rosovitz M.J."/>
            <person name="Selengut J.D."/>
            <person name="Shrivastava S."/>
            <person name="Sullivan S.A."/>
            <person name="Tapia R."/>
            <person name="Thompson L.S."/>
            <person name="Watkins K.L."/>
            <person name="Yang Q."/>
            <person name="Yu C."/>
            <person name="Zafar N."/>
            <person name="Zhou L."/>
            <person name="Kuske C.R."/>
        </authorList>
    </citation>
    <scope>NUCLEOTIDE SEQUENCE [LARGE SCALE GENOMIC DNA]</scope>
    <source>
        <strain evidence="6">ATCC 51196 / DSM 11244 / BCRC 80197 / JCM 7670 / NBRC 15755 / NCIMB 13165 / 161</strain>
    </source>
</reference>
<feature type="domain" description="TonB-dependent transporter Oar-like beta-barrel" evidence="4">
    <location>
        <begin position="263"/>
        <end position="1253"/>
    </location>
</feature>
<comment type="subcellular location">
    <subcellularLocation>
        <location evidence="1">Cell outer membrane</location>
    </subcellularLocation>
</comment>
<evidence type="ECO:0000313" key="6">
    <source>
        <dbReference type="Proteomes" id="UP000002207"/>
    </source>
</evidence>
<dbReference type="Gene3D" id="2.40.170.20">
    <property type="entry name" value="TonB-dependent receptor, beta-barrel domain"/>
    <property type="match status" value="1"/>
</dbReference>
<dbReference type="Gene3D" id="2.60.40.1120">
    <property type="entry name" value="Carboxypeptidase-like, regulatory domain"/>
    <property type="match status" value="1"/>
</dbReference>
<dbReference type="AlphaFoldDB" id="C1F2W8"/>
<dbReference type="InterPro" id="IPR036942">
    <property type="entry name" value="Beta-barrel_TonB_sf"/>
</dbReference>
<evidence type="ECO:0000259" key="4">
    <source>
        <dbReference type="Pfam" id="PF25183"/>
    </source>
</evidence>
<dbReference type="KEGG" id="aca:ACP_0870"/>
<evidence type="ECO:0000256" key="3">
    <source>
        <dbReference type="ARBA" id="ARBA00023237"/>
    </source>
</evidence>
<dbReference type="SUPFAM" id="SSF56935">
    <property type="entry name" value="Porins"/>
    <property type="match status" value="1"/>
</dbReference>
<evidence type="ECO:0000256" key="1">
    <source>
        <dbReference type="ARBA" id="ARBA00004442"/>
    </source>
</evidence>
<evidence type="ECO:0000313" key="5">
    <source>
        <dbReference type="EMBL" id="ACO34385.1"/>
    </source>
</evidence>
<gene>
    <name evidence="5" type="ordered locus">ACP_0870</name>
</gene>
<evidence type="ECO:0000256" key="2">
    <source>
        <dbReference type="ARBA" id="ARBA00023136"/>
    </source>
</evidence>